<dbReference type="AlphaFoldDB" id="A0AAV5TF38"/>
<dbReference type="PANTHER" id="PTHR23028:SF127">
    <property type="entry name" value="ACYL_TRANSF_3 DOMAIN-CONTAINING PROTEIN-RELATED"/>
    <property type="match status" value="1"/>
</dbReference>
<dbReference type="Pfam" id="PF01757">
    <property type="entry name" value="Acyl_transf_3"/>
    <property type="match status" value="1"/>
</dbReference>
<evidence type="ECO:0000313" key="4">
    <source>
        <dbReference type="Proteomes" id="UP001432027"/>
    </source>
</evidence>
<evidence type="ECO:0000259" key="2">
    <source>
        <dbReference type="Pfam" id="PF01757"/>
    </source>
</evidence>
<dbReference type="Proteomes" id="UP001432027">
    <property type="component" value="Unassembled WGS sequence"/>
</dbReference>
<gene>
    <name evidence="3" type="ORF">PENTCL1PPCAC_15039</name>
</gene>
<dbReference type="GO" id="GO:0016020">
    <property type="term" value="C:membrane"/>
    <property type="evidence" value="ECO:0007669"/>
    <property type="project" value="TreeGrafter"/>
</dbReference>
<protein>
    <recommendedName>
        <fullName evidence="2">Acyltransferase 3 domain-containing protein</fullName>
    </recommendedName>
</protein>
<dbReference type="GO" id="GO:0016747">
    <property type="term" value="F:acyltransferase activity, transferring groups other than amino-acyl groups"/>
    <property type="evidence" value="ECO:0007669"/>
    <property type="project" value="InterPro"/>
</dbReference>
<evidence type="ECO:0000256" key="1">
    <source>
        <dbReference type="SAM" id="Phobius"/>
    </source>
</evidence>
<keyword evidence="1" id="KW-0812">Transmembrane</keyword>
<feature type="transmembrane region" description="Helical" evidence="1">
    <location>
        <begin position="31"/>
        <end position="51"/>
    </location>
</feature>
<accession>A0AAV5TF38</accession>
<feature type="domain" description="Acyltransferase 3" evidence="2">
    <location>
        <begin position="7"/>
        <end position="156"/>
    </location>
</feature>
<keyword evidence="1" id="KW-1133">Transmembrane helix</keyword>
<evidence type="ECO:0000313" key="3">
    <source>
        <dbReference type="EMBL" id="GMS92864.1"/>
    </source>
</evidence>
<dbReference type="InterPro" id="IPR002656">
    <property type="entry name" value="Acyl_transf_3_dom"/>
</dbReference>
<feature type="transmembrane region" description="Helical" evidence="1">
    <location>
        <begin position="7"/>
        <end position="25"/>
    </location>
</feature>
<dbReference type="PANTHER" id="PTHR23028">
    <property type="entry name" value="ACETYLTRANSFERASE"/>
    <property type="match status" value="1"/>
</dbReference>
<reference evidence="3" key="1">
    <citation type="submission" date="2023-10" db="EMBL/GenBank/DDBJ databases">
        <title>Genome assembly of Pristionchus species.</title>
        <authorList>
            <person name="Yoshida K."/>
            <person name="Sommer R.J."/>
        </authorList>
    </citation>
    <scope>NUCLEOTIDE SEQUENCE</scope>
    <source>
        <strain evidence="3">RS0144</strain>
    </source>
</reference>
<dbReference type="InterPro" id="IPR050879">
    <property type="entry name" value="Acyltransferase_3"/>
</dbReference>
<name>A0AAV5TF38_9BILA</name>
<feature type="transmembrane region" description="Helical" evidence="1">
    <location>
        <begin position="136"/>
        <end position="156"/>
    </location>
</feature>
<feature type="non-terminal residue" evidence="3">
    <location>
        <position position="157"/>
    </location>
</feature>
<dbReference type="GO" id="GO:0000271">
    <property type="term" value="P:polysaccharide biosynthetic process"/>
    <property type="evidence" value="ECO:0007669"/>
    <property type="project" value="TreeGrafter"/>
</dbReference>
<sequence>MSKKRFDIQGIRAWAVIAVVIFHFFPSILPWGYLGVDVFFVLSGFLISLVLEKKPCVASTYLDFYFKRFKRIFPLASLIAFINLLIISQKDELKLVKFGTRSALYAVLFGTNYNIRDEGEDYFEALEQANDYFTHYWTLSVEIQFYILAPVLLHILK</sequence>
<comment type="caution">
    <text evidence="3">The sequence shown here is derived from an EMBL/GenBank/DDBJ whole genome shotgun (WGS) entry which is preliminary data.</text>
</comment>
<keyword evidence="1" id="KW-0472">Membrane</keyword>
<organism evidence="3 4">
    <name type="scientific">Pristionchus entomophagus</name>
    <dbReference type="NCBI Taxonomy" id="358040"/>
    <lineage>
        <taxon>Eukaryota</taxon>
        <taxon>Metazoa</taxon>
        <taxon>Ecdysozoa</taxon>
        <taxon>Nematoda</taxon>
        <taxon>Chromadorea</taxon>
        <taxon>Rhabditida</taxon>
        <taxon>Rhabditina</taxon>
        <taxon>Diplogasteromorpha</taxon>
        <taxon>Diplogasteroidea</taxon>
        <taxon>Neodiplogasteridae</taxon>
        <taxon>Pristionchus</taxon>
    </lineage>
</organism>
<proteinExistence type="predicted"/>
<keyword evidence="4" id="KW-1185">Reference proteome</keyword>
<dbReference type="EMBL" id="BTSX01000004">
    <property type="protein sequence ID" value="GMS92864.1"/>
    <property type="molecule type" value="Genomic_DNA"/>
</dbReference>
<feature type="transmembrane region" description="Helical" evidence="1">
    <location>
        <begin position="72"/>
        <end position="89"/>
    </location>
</feature>